<accession>A0A8J4YA07</accession>
<proteinExistence type="predicted"/>
<evidence type="ECO:0000313" key="2">
    <source>
        <dbReference type="Proteomes" id="UP000770661"/>
    </source>
</evidence>
<dbReference type="EMBL" id="JACEEZ010009022">
    <property type="protein sequence ID" value="KAG0722833.1"/>
    <property type="molecule type" value="Genomic_DNA"/>
</dbReference>
<keyword evidence="2" id="KW-1185">Reference proteome</keyword>
<evidence type="ECO:0000313" key="1">
    <source>
        <dbReference type="EMBL" id="KAG0722833.1"/>
    </source>
</evidence>
<dbReference type="AlphaFoldDB" id="A0A8J4YA07"/>
<dbReference type="OrthoDB" id="10576483at2759"/>
<name>A0A8J4YA07_CHIOP</name>
<comment type="caution">
    <text evidence="1">The sequence shown here is derived from an EMBL/GenBank/DDBJ whole genome shotgun (WGS) entry which is preliminary data.</text>
</comment>
<protein>
    <submittedName>
        <fullName evidence="1">Uncharacterized protein</fullName>
    </submittedName>
</protein>
<reference evidence="1" key="1">
    <citation type="submission" date="2020-07" db="EMBL/GenBank/DDBJ databases">
        <title>The High-quality genome of the commercially important snow crab, Chionoecetes opilio.</title>
        <authorList>
            <person name="Jeong J.-H."/>
            <person name="Ryu S."/>
        </authorList>
    </citation>
    <scope>NUCLEOTIDE SEQUENCE</scope>
    <source>
        <strain evidence="1">MADBK_172401_WGS</strain>
        <tissue evidence="1">Digestive gland</tissue>
    </source>
</reference>
<sequence>MHCCAGEQFFETPLNTSILVFISPEHPLQFALKFRDLEYADYRDALDVCNCAATHYKVRGGINSNNRHPLHLMVSEGWNRLRLVADGRHLGLKWIDKKDEADLLALTLDFPINMGSLEGLFSNCSGNSPEWDVLDGQNATVPLHPLKSEQQLVVTGQASSMPYLITDSEPIPIVTNTTLTVKIQRQNSTSVIRIVQESLELLSVQQSLRPVITVGSKGGNTHLRLNLSDPQEKQEHSRGLPPEYITITNIQMRLLMKDYGIKVPTKQAKIHA</sequence>
<organism evidence="1 2">
    <name type="scientific">Chionoecetes opilio</name>
    <name type="common">Atlantic snow crab</name>
    <name type="synonym">Cancer opilio</name>
    <dbReference type="NCBI Taxonomy" id="41210"/>
    <lineage>
        <taxon>Eukaryota</taxon>
        <taxon>Metazoa</taxon>
        <taxon>Ecdysozoa</taxon>
        <taxon>Arthropoda</taxon>
        <taxon>Crustacea</taxon>
        <taxon>Multicrustacea</taxon>
        <taxon>Malacostraca</taxon>
        <taxon>Eumalacostraca</taxon>
        <taxon>Eucarida</taxon>
        <taxon>Decapoda</taxon>
        <taxon>Pleocyemata</taxon>
        <taxon>Brachyura</taxon>
        <taxon>Eubrachyura</taxon>
        <taxon>Majoidea</taxon>
        <taxon>Majidae</taxon>
        <taxon>Chionoecetes</taxon>
    </lineage>
</organism>
<dbReference type="Proteomes" id="UP000770661">
    <property type="component" value="Unassembled WGS sequence"/>
</dbReference>
<gene>
    <name evidence="1" type="ORF">GWK47_043817</name>
</gene>